<dbReference type="RefSeq" id="XP_029285633.1">
    <property type="nucleotide sequence ID" value="XM_029429773.1"/>
</dbReference>
<dbReference type="GO" id="GO:0003735">
    <property type="term" value="F:structural constituent of ribosome"/>
    <property type="evidence" value="ECO:0007669"/>
    <property type="project" value="TreeGrafter"/>
</dbReference>
<dbReference type="PANTHER" id="PTHR28595:SF1">
    <property type="entry name" value="LARGE RIBOSOMAL SUBUNIT PROTEIN ML54"/>
    <property type="match status" value="1"/>
</dbReference>
<dbReference type="GeneID" id="115007082"/>
<gene>
    <name evidence="9" type="primary">mrpl54</name>
</gene>
<evidence type="ECO:0000256" key="7">
    <source>
        <dbReference type="ARBA" id="ARBA00035179"/>
    </source>
</evidence>
<evidence type="ECO:0000256" key="2">
    <source>
        <dbReference type="ARBA" id="ARBA00022946"/>
    </source>
</evidence>
<sequence length="138" mass="15771">MSGYSLFRIITLTKCITNNATTSLCRTHALSTTQTCGYAKKVVAKAKGKGAAKDGEQGPAVCKDTIRLTSYAVGTNIFKIGEDPQLKPHDQYPEWLFQLNLDLPKKLNELEPDSWEYRKRMRKENIWRFNKLQKGKKF</sequence>
<dbReference type="CTD" id="116541"/>
<evidence type="ECO:0000256" key="5">
    <source>
        <dbReference type="ARBA" id="ARBA00023274"/>
    </source>
</evidence>
<dbReference type="AlphaFoldDB" id="A0A6J2PHS8"/>
<evidence type="ECO:0000313" key="9">
    <source>
        <dbReference type="RefSeq" id="XP_029285633.1"/>
    </source>
</evidence>
<dbReference type="Proteomes" id="UP000504630">
    <property type="component" value="Chromosome 4"/>
</dbReference>
<reference evidence="9" key="1">
    <citation type="submission" date="2025-08" db="UniProtKB">
        <authorList>
            <consortium name="RefSeq"/>
        </authorList>
    </citation>
    <scope>IDENTIFICATION</scope>
</reference>
<dbReference type="GO" id="GO:0005762">
    <property type="term" value="C:mitochondrial large ribosomal subunit"/>
    <property type="evidence" value="ECO:0007669"/>
    <property type="project" value="TreeGrafter"/>
</dbReference>
<comment type="subcellular location">
    <subcellularLocation>
        <location evidence="1">Mitochondrion</location>
    </subcellularLocation>
</comment>
<dbReference type="FunCoup" id="A0A6J2PHS8">
    <property type="interactions" value="584"/>
</dbReference>
<keyword evidence="3" id="KW-0689">Ribosomal protein</keyword>
<dbReference type="KEGG" id="cgob:115007082"/>
<evidence type="ECO:0000256" key="1">
    <source>
        <dbReference type="ARBA" id="ARBA00004173"/>
    </source>
</evidence>
<accession>A0A6J2PHS8</accession>
<evidence type="ECO:0000256" key="6">
    <source>
        <dbReference type="ARBA" id="ARBA00033752"/>
    </source>
</evidence>
<dbReference type="PANTHER" id="PTHR28595">
    <property type="entry name" value="39S RIBOSOMAL PROTEIN L54, MITOCHONDRIAL"/>
    <property type="match status" value="1"/>
</dbReference>
<proteinExistence type="inferred from homology"/>
<dbReference type="OrthoDB" id="10252718at2759"/>
<evidence type="ECO:0000256" key="3">
    <source>
        <dbReference type="ARBA" id="ARBA00022980"/>
    </source>
</evidence>
<keyword evidence="5" id="KW-0687">Ribonucleoprotein</keyword>
<protein>
    <recommendedName>
        <fullName evidence="7">Large ribosomal subunit protein mL54</fullName>
    </recommendedName>
</protein>
<keyword evidence="2" id="KW-0809">Transit peptide</keyword>
<dbReference type="Pfam" id="PF08561">
    <property type="entry name" value="Ribosomal_L37"/>
    <property type="match status" value="1"/>
</dbReference>
<comment type="similarity">
    <text evidence="6">Belongs to the mitochondrion-specific ribosomal protein mL54 family.</text>
</comment>
<keyword evidence="4" id="KW-0496">Mitochondrion</keyword>
<dbReference type="InterPro" id="IPR013870">
    <property type="entry name" value="Ribosomal_mL54"/>
</dbReference>
<evidence type="ECO:0000256" key="4">
    <source>
        <dbReference type="ARBA" id="ARBA00023128"/>
    </source>
</evidence>
<dbReference type="InParanoid" id="A0A6J2PHS8"/>
<name>A0A6J2PHS8_COTGO</name>
<organism evidence="8 9">
    <name type="scientific">Cottoperca gobio</name>
    <name type="common">Frogmouth</name>
    <name type="synonym">Aphritis gobio</name>
    <dbReference type="NCBI Taxonomy" id="56716"/>
    <lineage>
        <taxon>Eukaryota</taxon>
        <taxon>Metazoa</taxon>
        <taxon>Chordata</taxon>
        <taxon>Craniata</taxon>
        <taxon>Vertebrata</taxon>
        <taxon>Euteleostomi</taxon>
        <taxon>Actinopterygii</taxon>
        <taxon>Neopterygii</taxon>
        <taxon>Teleostei</taxon>
        <taxon>Neoteleostei</taxon>
        <taxon>Acanthomorphata</taxon>
        <taxon>Eupercaria</taxon>
        <taxon>Perciformes</taxon>
        <taxon>Notothenioidei</taxon>
        <taxon>Bovichtidae</taxon>
        <taxon>Cottoperca</taxon>
    </lineage>
</organism>
<keyword evidence="8" id="KW-1185">Reference proteome</keyword>
<evidence type="ECO:0000313" key="8">
    <source>
        <dbReference type="Proteomes" id="UP000504630"/>
    </source>
</evidence>